<sequence>MPSTKTLEVGGGEIWHVKPGQVIKFAEGILWRDLPMFSWNLTERFQGPKLYLFDTNPNPATPLAAMTYWKNINTFTALVSVHPGVKKKTTQKAPVLANMAQIGRSTLARALEHSPGTRLGKNSELHAPAPAQWLRIAGDALEKLCAEAKERMPAGDFWRVGGGSEILCW</sequence>
<dbReference type="EMBL" id="MU006703">
    <property type="protein sequence ID" value="KAF2632343.1"/>
    <property type="molecule type" value="Genomic_DNA"/>
</dbReference>
<accession>A0ACB6SEB8</accession>
<evidence type="ECO:0000313" key="2">
    <source>
        <dbReference type="Proteomes" id="UP000799754"/>
    </source>
</evidence>
<name>A0ACB6SEB8_9PLEO</name>
<comment type="caution">
    <text evidence="1">The sequence shown here is derived from an EMBL/GenBank/DDBJ whole genome shotgun (WGS) entry which is preliminary data.</text>
</comment>
<reference evidence="1" key="1">
    <citation type="journal article" date="2020" name="Stud. Mycol.">
        <title>101 Dothideomycetes genomes: a test case for predicting lifestyles and emergence of pathogens.</title>
        <authorList>
            <person name="Haridas S."/>
            <person name="Albert R."/>
            <person name="Binder M."/>
            <person name="Bloem J."/>
            <person name="Labutti K."/>
            <person name="Salamov A."/>
            <person name="Andreopoulos B."/>
            <person name="Baker S."/>
            <person name="Barry K."/>
            <person name="Bills G."/>
            <person name="Bluhm B."/>
            <person name="Cannon C."/>
            <person name="Castanera R."/>
            <person name="Culley D."/>
            <person name="Daum C."/>
            <person name="Ezra D."/>
            <person name="Gonzalez J."/>
            <person name="Henrissat B."/>
            <person name="Kuo A."/>
            <person name="Liang C."/>
            <person name="Lipzen A."/>
            <person name="Lutzoni F."/>
            <person name="Magnuson J."/>
            <person name="Mondo S."/>
            <person name="Nolan M."/>
            <person name="Ohm R."/>
            <person name="Pangilinan J."/>
            <person name="Park H.-J."/>
            <person name="Ramirez L."/>
            <person name="Alfaro M."/>
            <person name="Sun H."/>
            <person name="Tritt A."/>
            <person name="Yoshinaga Y."/>
            <person name="Zwiers L.-H."/>
            <person name="Turgeon B."/>
            <person name="Goodwin S."/>
            <person name="Spatafora J."/>
            <person name="Crous P."/>
            <person name="Grigoriev I."/>
        </authorList>
    </citation>
    <scope>NUCLEOTIDE SEQUENCE</scope>
    <source>
        <strain evidence="1">CBS 525.71</strain>
    </source>
</reference>
<organism evidence="1 2">
    <name type="scientific">Macroventuria anomochaeta</name>
    <dbReference type="NCBI Taxonomy" id="301207"/>
    <lineage>
        <taxon>Eukaryota</taxon>
        <taxon>Fungi</taxon>
        <taxon>Dikarya</taxon>
        <taxon>Ascomycota</taxon>
        <taxon>Pezizomycotina</taxon>
        <taxon>Dothideomycetes</taxon>
        <taxon>Pleosporomycetidae</taxon>
        <taxon>Pleosporales</taxon>
        <taxon>Pleosporineae</taxon>
        <taxon>Didymellaceae</taxon>
        <taxon>Macroventuria</taxon>
    </lineage>
</organism>
<dbReference type="Proteomes" id="UP000799754">
    <property type="component" value="Unassembled WGS sequence"/>
</dbReference>
<proteinExistence type="predicted"/>
<evidence type="ECO:0000313" key="1">
    <source>
        <dbReference type="EMBL" id="KAF2632343.1"/>
    </source>
</evidence>
<protein>
    <submittedName>
        <fullName evidence="1">Uncharacterized protein</fullName>
    </submittedName>
</protein>
<keyword evidence="2" id="KW-1185">Reference proteome</keyword>
<gene>
    <name evidence="1" type="ORF">BU25DRAFT_149644</name>
</gene>